<dbReference type="CDD" id="cd20296">
    <property type="entry name" value="cupin_PpnP-like"/>
    <property type="match status" value="1"/>
</dbReference>
<sequence length="104" mass="11559">MSNFTNVTAIKRANLYFDGKVSSRTIILENGEKKTLGIMMPGTYKFSTVEKELMEITAGSLDAKLPGEDNFVSLKEGDSFSIHSNSEFTVVVKEVVDYCCSYIK</sequence>
<gene>
    <name evidence="3" type="primary">ppnP</name>
    <name evidence="4" type="ORF">CLVI_15170</name>
</gene>
<dbReference type="EMBL" id="PVXQ01000013">
    <property type="protein sequence ID" value="PRR82707.1"/>
    <property type="molecule type" value="Genomic_DNA"/>
</dbReference>
<dbReference type="HAMAP" id="MF_01537">
    <property type="entry name" value="Nucleos_phosphorylase_PpnP"/>
    <property type="match status" value="1"/>
</dbReference>
<comment type="caution">
    <text evidence="4">The sequence shown here is derived from an EMBL/GenBank/DDBJ whole genome shotgun (WGS) entry which is preliminary data.</text>
</comment>
<protein>
    <recommendedName>
        <fullName evidence="3">Pyrimidine/purine nucleoside phosphorylase</fullName>
        <ecNumber evidence="3">2.4.2.1</ecNumber>
        <ecNumber evidence="3">2.4.2.2</ecNumber>
    </recommendedName>
    <alternativeName>
        <fullName evidence="3">Adenosine phosphorylase</fullName>
    </alternativeName>
    <alternativeName>
        <fullName evidence="3">Cytidine phosphorylase</fullName>
    </alternativeName>
    <alternativeName>
        <fullName evidence="3">Guanosine phosphorylase</fullName>
    </alternativeName>
    <alternativeName>
        <fullName evidence="3">Inosine phosphorylase</fullName>
    </alternativeName>
    <alternativeName>
        <fullName evidence="3">Thymidine phosphorylase</fullName>
    </alternativeName>
    <alternativeName>
        <fullName evidence="3">Uridine phosphorylase</fullName>
    </alternativeName>
    <alternativeName>
        <fullName evidence="3">Xanthosine phosphorylase</fullName>
    </alternativeName>
</protein>
<comment type="catalytic activity">
    <reaction evidence="3">
        <text>guanosine + phosphate = alpha-D-ribose 1-phosphate + guanine</text>
        <dbReference type="Rhea" id="RHEA:13233"/>
        <dbReference type="ChEBI" id="CHEBI:16235"/>
        <dbReference type="ChEBI" id="CHEBI:16750"/>
        <dbReference type="ChEBI" id="CHEBI:43474"/>
        <dbReference type="ChEBI" id="CHEBI:57720"/>
        <dbReference type="EC" id="2.4.2.1"/>
    </reaction>
</comment>
<dbReference type="AlphaFoldDB" id="A0A2T0BFV3"/>
<evidence type="ECO:0000313" key="4">
    <source>
        <dbReference type="EMBL" id="PRR82707.1"/>
    </source>
</evidence>
<evidence type="ECO:0000313" key="5">
    <source>
        <dbReference type="Proteomes" id="UP000239471"/>
    </source>
</evidence>
<evidence type="ECO:0000256" key="2">
    <source>
        <dbReference type="ARBA" id="ARBA00022679"/>
    </source>
</evidence>
<dbReference type="InterPro" id="IPR014710">
    <property type="entry name" value="RmlC-like_jellyroll"/>
</dbReference>
<keyword evidence="1 3" id="KW-0328">Glycosyltransferase</keyword>
<comment type="catalytic activity">
    <reaction evidence="3">
        <text>a purine D-ribonucleoside + phosphate = a purine nucleobase + alpha-D-ribose 1-phosphate</text>
        <dbReference type="Rhea" id="RHEA:19805"/>
        <dbReference type="ChEBI" id="CHEBI:26386"/>
        <dbReference type="ChEBI" id="CHEBI:43474"/>
        <dbReference type="ChEBI" id="CHEBI:57720"/>
        <dbReference type="ChEBI" id="CHEBI:142355"/>
        <dbReference type="EC" id="2.4.2.1"/>
    </reaction>
</comment>
<evidence type="ECO:0000256" key="3">
    <source>
        <dbReference type="HAMAP-Rule" id="MF_01537"/>
    </source>
</evidence>
<comment type="catalytic activity">
    <reaction evidence="3">
        <text>adenosine + phosphate = alpha-D-ribose 1-phosphate + adenine</text>
        <dbReference type="Rhea" id="RHEA:27642"/>
        <dbReference type="ChEBI" id="CHEBI:16335"/>
        <dbReference type="ChEBI" id="CHEBI:16708"/>
        <dbReference type="ChEBI" id="CHEBI:43474"/>
        <dbReference type="ChEBI" id="CHEBI:57720"/>
        <dbReference type="EC" id="2.4.2.1"/>
    </reaction>
</comment>
<proteinExistence type="inferred from homology"/>
<dbReference type="OrthoDB" id="9793848at2"/>
<comment type="catalytic activity">
    <reaction evidence="3">
        <text>thymidine + phosphate = 2-deoxy-alpha-D-ribose 1-phosphate + thymine</text>
        <dbReference type="Rhea" id="RHEA:16037"/>
        <dbReference type="ChEBI" id="CHEBI:17748"/>
        <dbReference type="ChEBI" id="CHEBI:17821"/>
        <dbReference type="ChEBI" id="CHEBI:43474"/>
        <dbReference type="ChEBI" id="CHEBI:57259"/>
        <dbReference type="EC" id="2.4.2.2"/>
    </reaction>
</comment>
<dbReference type="EC" id="2.4.2.1" evidence="3"/>
<reference evidence="4 5" key="1">
    <citation type="submission" date="2018-03" db="EMBL/GenBank/DDBJ databases">
        <title>Genome sequence of Clostridium vincentii DSM 10228.</title>
        <authorList>
            <person name="Poehlein A."/>
            <person name="Daniel R."/>
        </authorList>
    </citation>
    <scope>NUCLEOTIDE SEQUENCE [LARGE SCALE GENOMIC DNA]</scope>
    <source>
        <strain evidence="4 5">DSM 10228</strain>
    </source>
</reference>
<dbReference type="PANTHER" id="PTHR36540">
    <property type="entry name" value="PYRIMIDINE/PURINE NUCLEOSIDE PHOSPHORYLASE"/>
    <property type="match status" value="1"/>
</dbReference>
<evidence type="ECO:0000256" key="1">
    <source>
        <dbReference type="ARBA" id="ARBA00022676"/>
    </source>
</evidence>
<name>A0A2T0BFV3_9CLOT</name>
<dbReference type="GO" id="GO:0047975">
    <property type="term" value="F:guanosine phosphorylase activity"/>
    <property type="evidence" value="ECO:0007669"/>
    <property type="project" value="RHEA"/>
</dbReference>
<dbReference type="Pfam" id="PF06865">
    <property type="entry name" value="Ppnp"/>
    <property type="match status" value="1"/>
</dbReference>
<comment type="catalytic activity">
    <reaction evidence="3">
        <text>uridine + phosphate = alpha-D-ribose 1-phosphate + uracil</text>
        <dbReference type="Rhea" id="RHEA:24388"/>
        <dbReference type="ChEBI" id="CHEBI:16704"/>
        <dbReference type="ChEBI" id="CHEBI:17568"/>
        <dbReference type="ChEBI" id="CHEBI:43474"/>
        <dbReference type="ChEBI" id="CHEBI:57720"/>
        <dbReference type="EC" id="2.4.2.2"/>
    </reaction>
</comment>
<dbReference type="GO" id="GO:0009032">
    <property type="term" value="F:thymidine phosphorylase activity"/>
    <property type="evidence" value="ECO:0007669"/>
    <property type="project" value="RHEA"/>
</dbReference>
<dbReference type="InterPro" id="IPR009664">
    <property type="entry name" value="Ppnp"/>
</dbReference>
<keyword evidence="2 3" id="KW-0808">Transferase</keyword>
<dbReference type="PANTHER" id="PTHR36540:SF1">
    <property type="entry name" value="PYRIMIDINE_PURINE NUCLEOSIDE PHOSPHORYLASE"/>
    <property type="match status" value="1"/>
</dbReference>
<dbReference type="SUPFAM" id="SSF51182">
    <property type="entry name" value="RmlC-like cupins"/>
    <property type="match status" value="1"/>
</dbReference>
<comment type="similarity">
    <text evidence="3">Belongs to the nucleoside phosphorylase PpnP family.</text>
</comment>
<dbReference type="EC" id="2.4.2.2" evidence="3"/>
<dbReference type="GO" id="GO:0005829">
    <property type="term" value="C:cytosol"/>
    <property type="evidence" value="ECO:0007669"/>
    <property type="project" value="TreeGrafter"/>
</dbReference>
<comment type="catalytic activity">
    <reaction evidence="3">
        <text>xanthosine + phosphate = alpha-D-ribose 1-phosphate + xanthine</text>
        <dbReference type="Rhea" id="RHEA:27638"/>
        <dbReference type="ChEBI" id="CHEBI:17712"/>
        <dbReference type="ChEBI" id="CHEBI:18107"/>
        <dbReference type="ChEBI" id="CHEBI:43474"/>
        <dbReference type="ChEBI" id="CHEBI:57720"/>
        <dbReference type="EC" id="2.4.2.1"/>
    </reaction>
</comment>
<dbReference type="InterPro" id="IPR011051">
    <property type="entry name" value="RmlC_Cupin_sf"/>
</dbReference>
<dbReference type="RefSeq" id="WP_106059508.1">
    <property type="nucleotide sequence ID" value="NZ_PVXQ01000013.1"/>
</dbReference>
<dbReference type="GO" id="GO:0004731">
    <property type="term" value="F:purine-nucleoside phosphorylase activity"/>
    <property type="evidence" value="ECO:0007669"/>
    <property type="project" value="UniProtKB-UniRule"/>
</dbReference>
<comment type="catalytic activity">
    <reaction evidence="3">
        <text>cytidine + phosphate = cytosine + alpha-D-ribose 1-phosphate</text>
        <dbReference type="Rhea" id="RHEA:52540"/>
        <dbReference type="ChEBI" id="CHEBI:16040"/>
        <dbReference type="ChEBI" id="CHEBI:17562"/>
        <dbReference type="ChEBI" id="CHEBI:43474"/>
        <dbReference type="ChEBI" id="CHEBI:57720"/>
        <dbReference type="EC" id="2.4.2.2"/>
    </reaction>
</comment>
<dbReference type="Gene3D" id="2.60.120.10">
    <property type="entry name" value="Jelly Rolls"/>
    <property type="match status" value="1"/>
</dbReference>
<accession>A0A2T0BFV3</accession>
<keyword evidence="5" id="KW-1185">Reference proteome</keyword>
<comment type="function">
    <text evidence="3">Catalyzes the phosphorolysis of diverse nucleosides, yielding D-ribose 1-phosphate and the respective free bases. Can use uridine, adenosine, guanosine, cytidine, thymidine, inosine and xanthosine as substrates. Also catalyzes the reverse reactions.</text>
</comment>
<dbReference type="Proteomes" id="UP000239471">
    <property type="component" value="Unassembled WGS sequence"/>
</dbReference>
<comment type="catalytic activity">
    <reaction evidence="3">
        <text>inosine + phosphate = alpha-D-ribose 1-phosphate + hypoxanthine</text>
        <dbReference type="Rhea" id="RHEA:27646"/>
        <dbReference type="ChEBI" id="CHEBI:17368"/>
        <dbReference type="ChEBI" id="CHEBI:17596"/>
        <dbReference type="ChEBI" id="CHEBI:43474"/>
        <dbReference type="ChEBI" id="CHEBI:57720"/>
        <dbReference type="EC" id="2.4.2.1"/>
    </reaction>
</comment>
<organism evidence="4 5">
    <name type="scientific">Clostridium vincentii</name>
    <dbReference type="NCBI Taxonomy" id="52704"/>
    <lineage>
        <taxon>Bacteria</taxon>
        <taxon>Bacillati</taxon>
        <taxon>Bacillota</taxon>
        <taxon>Clostridia</taxon>
        <taxon>Eubacteriales</taxon>
        <taxon>Clostridiaceae</taxon>
        <taxon>Clostridium</taxon>
    </lineage>
</organism>
<dbReference type="GO" id="GO:0004850">
    <property type="term" value="F:uridine phosphorylase activity"/>
    <property type="evidence" value="ECO:0007669"/>
    <property type="project" value="RHEA"/>
</dbReference>